<evidence type="ECO:0000313" key="2">
    <source>
        <dbReference type="Proteomes" id="UP001317822"/>
    </source>
</evidence>
<gene>
    <name evidence="1" type="ORF">LA521A_17110</name>
</gene>
<name>A0ABM8DD86_9GAMM</name>
<dbReference type="EMBL" id="AP027041">
    <property type="protein sequence ID" value="BDU16510.1"/>
    <property type="molecule type" value="Genomic_DNA"/>
</dbReference>
<sequence>MQKILIGALGVLGGLAIAAAVLFLPFRQRPASQVPQGFDLSKTKPAFSVASFGGTLLGFDEGEWGGSLSFRDAKGIVTEVIPDNVRAIIPHGPDVLVFTGLSHLRENHGAIYLLRRDATRQFTVTQLHALDGAPDAIEADVAAGTVEFNVFSGMDDRRGEWIFLCRRLKRDFQLEALTTCKVRDRA</sequence>
<evidence type="ECO:0000313" key="1">
    <source>
        <dbReference type="EMBL" id="BDU16510.1"/>
    </source>
</evidence>
<protein>
    <recommendedName>
        <fullName evidence="3">DM13 domain-containing protein</fullName>
    </recommendedName>
</protein>
<accession>A0ABM8DD86</accession>
<organism evidence="1 2">
    <name type="scientific">Lysobacter auxotrophicus</name>
    <dbReference type="NCBI Taxonomy" id="2992573"/>
    <lineage>
        <taxon>Bacteria</taxon>
        <taxon>Pseudomonadati</taxon>
        <taxon>Pseudomonadota</taxon>
        <taxon>Gammaproteobacteria</taxon>
        <taxon>Lysobacterales</taxon>
        <taxon>Lysobacteraceae</taxon>
        <taxon>Lysobacter</taxon>
    </lineage>
</organism>
<keyword evidence="2" id="KW-1185">Reference proteome</keyword>
<evidence type="ECO:0008006" key="3">
    <source>
        <dbReference type="Google" id="ProtNLM"/>
    </source>
</evidence>
<dbReference type="RefSeq" id="WP_281781895.1">
    <property type="nucleotide sequence ID" value="NZ_AP027041.1"/>
</dbReference>
<proteinExistence type="predicted"/>
<dbReference type="Proteomes" id="UP001317822">
    <property type="component" value="Chromosome"/>
</dbReference>
<reference evidence="1 2" key="1">
    <citation type="journal article" date="2023" name="Int. J. Syst. Evol. Microbiol.">
        <title>Physiological and genomic analyses of cobalamin (vitamin B12)-auxotrophy of Lysobacter auxotrophicus sp. nov., a methionine-auxotrophic chitinolytic bacterium isolated from chitin-treated soil.</title>
        <authorList>
            <person name="Saito A."/>
            <person name="Dohra H."/>
            <person name="Hamada M."/>
            <person name="Moriuchi R."/>
            <person name="Kotsuchibashi Y."/>
            <person name="Mori K."/>
        </authorList>
    </citation>
    <scope>NUCLEOTIDE SEQUENCE [LARGE SCALE GENOMIC DNA]</scope>
    <source>
        <strain evidence="1 2">5-21a</strain>
    </source>
</reference>